<name>A0A852TMB7_9BACI</name>
<dbReference type="AlphaFoldDB" id="A0A852TMB7"/>
<gene>
    <name evidence="1" type="ORF">F4694_005142</name>
</gene>
<dbReference type="SUPFAM" id="SSF75005">
    <property type="entry name" value="Arabinanase/levansucrase/invertase"/>
    <property type="match status" value="1"/>
</dbReference>
<sequence length="310" mass="36258">MTYVDMDIDKKKYEAYLFVHFIHEDERRDDLEQVYFSVSKDGLKWETLNEKKPILTSTLGDFGVRDPFIIRSPKENKFYIIGTDLSMYHRKDWDEVQRTGSQHIVVWESKDLINWSEQRLVKVGPETAGCVWAPEAIYDKEADDFLVFWASRENFGAEKHKIYYSKTKDFINFTAPKIYIERANHIIDTTIIEEDGKYYRFSKDETVKTITVEVSEFLLGEFTPLDTNLKNIIGVEGPACFKIKGEDKWCLLLDHYAVEKKYVPYYTTDLKTAQFTKSPEDLDIPVNSKHGGVMPITLDEYNAVVQAYRK</sequence>
<dbReference type="InterPro" id="IPR023296">
    <property type="entry name" value="Glyco_hydro_beta-prop_sf"/>
</dbReference>
<comment type="caution">
    <text evidence="1">The sequence shown here is derived from an EMBL/GenBank/DDBJ whole genome shotgun (WGS) entry which is preliminary data.</text>
</comment>
<dbReference type="Proteomes" id="UP000548423">
    <property type="component" value="Unassembled WGS sequence"/>
</dbReference>
<keyword evidence="1" id="KW-0378">Hydrolase</keyword>
<dbReference type="CDD" id="cd08983">
    <property type="entry name" value="GH43_Bt3655-like"/>
    <property type="match status" value="1"/>
</dbReference>
<dbReference type="EMBL" id="JACCBX010000013">
    <property type="protein sequence ID" value="NYE08298.1"/>
    <property type="molecule type" value="Genomic_DNA"/>
</dbReference>
<reference evidence="2" key="2">
    <citation type="submission" date="2020-08" db="EMBL/GenBank/DDBJ databases">
        <title>The Agave Microbiome: Exploring the role of microbial communities in plant adaptations to desert environments.</title>
        <authorList>
            <person name="Partida-Martinez L.P."/>
        </authorList>
    </citation>
    <scope>NUCLEOTIDE SEQUENCE [LARGE SCALE GENOMIC DNA]</scope>
    <source>
        <strain evidence="2">AT2.8</strain>
    </source>
</reference>
<dbReference type="Gene3D" id="2.115.10.20">
    <property type="entry name" value="Glycosyl hydrolase domain, family 43"/>
    <property type="match status" value="1"/>
</dbReference>
<dbReference type="PANTHER" id="PTHR43301:SF3">
    <property type="entry name" value="ARABINAN ENDO-1,5-ALPHA-L-ARABINOSIDASE A-RELATED"/>
    <property type="match status" value="1"/>
</dbReference>
<protein>
    <submittedName>
        <fullName evidence="1">Sucrose-6-phosphate hydrolase SacC (GH32 family)</fullName>
    </submittedName>
</protein>
<evidence type="ECO:0000313" key="2">
    <source>
        <dbReference type="Proteomes" id="UP000548423"/>
    </source>
</evidence>
<organism evidence="1 2">
    <name type="scientific">Neobacillus niacini</name>
    <dbReference type="NCBI Taxonomy" id="86668"/>
    <lineage>
        <taxon>Bacteria</taxon>
        <taxon>Bacillati</taxon>
        <taxon>Bacillota</taxon>
        <taxon>Bacilli</taxon>
        <taxon>Bacillales</taxon>
        <taxon>Bacillaceae</taxon>
        <taxon>Neobacillus</taxon>
    </lineage>
</organism>
<reference evidence="2" key="1">
    <citation type="submission" date="2020-07" db="EMBL/GenBank/DDBJ databases">
        <authorList>
            <person name="Partida-Martinez L."/>
            <person name="Huntemann M."/>
            <person name="Clum A."/>
            <person name="Wang J."/>
            <person name="Palaniappan K."/>
            <person name="Ritter S."/>
            <person name="Chen I.-M."/>
            <person name="Stamatis D."/>
            <person name="Reddy T."/>
            <person name="O'Malley R."/>
            <person name="Daum C."/>
            <person name="Shapiro N."/>
            <person name="Ivanova N."/>
            <person name="Kyrpides N."/>
            <person name="Woyke T."/>
        </authorList>
    </citation>
    <scope>NUCLEOTIDE SEQUENCE [LARGE SCALE GENOMIC DNA]</scope>
    <source>
        <strain evidence="2">AT2.8</strain>
    </source>
</reference>
<dbReference type="InterPro" id="IPR050727">
    <property type="entry name" value="GH43_arabinanases"/>
</dbReference>
<accession>A0A852TMB7</accession>
<dbReference type="PANTHER" id="PTHR43301">
    <property type="entry name" value="ARABINAN ENDO-1,5-ALPHA-L-ARABINOSIDASE"/>
    <property type="match status" value="1"/>
</dbReference>
<proteinExistence type="predicted"/>
<dbReference type="GO" id="GO:0016787">
    <property type="term" value="F:hydrolase activity"/>
    <property type="evidence" value="ECO:0007669"/>
    <property type="project" value="UniProtKB-KW"/>
</dbReference>
<evidence type="ECO:0000313" key="1">
    <source>
        <dbReference type="EMBL" id="NYE08298.1"/>
    </source>
</evidence>